<dbReference type="EMBL" id="CP009514">
    <property type="protein sequence ID" value="AKB71231.1"/>
    <property type="molecule type" value="Genomic_DNA"/>
</dbReference>
<organism evidence="1 2">
    <name type="scientific">Methanosarcina mazei C16</name>
    <dbReference type="NCBI Taxonomy" id="1434113"/>
    <lineage>
        <taxon>Archaea</taxon>
        <taxon>Methanobacteriati</taxon>
        <taxon>Methanobacteriota</taxon>
        <taxon>Stenosarchaea group</taxon>
        <taxon>Methanomicrobia</taxon>
        <taxon>Methanosarcinales</taxon>
        <taxon>Methanosarcinaceae</taxon>
        <taxon>Methanosarcina</taxon>
    </lineage>
</organism>
<dbReference type="Proteomes" id="UP000033071">
    <property type="component" value="Chromosome"/>
</dbReference>
<dbReference type="PATRIC" id="fig|1434113.4.peg.1680"/>
<proteinExistence type="predicted"/>
<gene>
    <name evidence="1" type="ORF">MSMAC_1341</name>
</gene>
<evidence type="ECO:0000313" key="2">
    <source>
        <dbReference type="Proteomes" id="UP000033071"/>
    </source>
</evidence>
<dbReference type="KEGG" id="mmac:MSMAC_1341"/>
<reference evidence="1 2" key="1">
    <citation type="submission" date="2014-07" db="EMBL/GenBank/DDBJ databases">
        <title>Methanogenic archaea and the global carbon cycle.</title>
        <authorList>
            <person name="Henriksen J.R."/>
            <person name="Luke J."/>
            <person name="Reinhart S."/>
            <person name="Benedict M.N."/>
            <person name="Youngblut N.D."/>
            <person name="Metcalf M.E."/>
            <person name="Whitaker R.J."/>
            <person name="Metcalf W.W."/>
        </authorList>
    </citation>
    <scope>NUCLEOTIDE SEQUENCE [LARGE SCALE GENOMIC DNA]</scope>
    <source>
        <strain evidence="1 2">C16</strain>
    </source>
</reference>
<accession>A0A0E3RVD9</accession>
<protein>
    <submittedName>
        <fullName evidence="1">Uncharacterized protein</fullName>
    </submittedName>
</protein>
<dbReference type="HOGENOM" id="CLU_2802266_0_0_2"/>
<evidence type="ECO:0000313" key="1">
    <source>
        <dbReference type="EMBL" id="AKB71231.1"/>
    </source>
</evidence>
<sequence>MAELQNFTFFASARRLVRISLRFQSGIILPVTSALRFPKPSCHITERDAVSYEIYLQPVCFVYSDSP</sequence>
<dbReference type="AlphaFoldDB" id="A0A0E3RVD9"/>
<name>A0A0E3RVD9_METMZ</name>